<dbReference type="Gene3D" id="2.60.120.10">
    <property type="entry name" value="Jelly Rolls"/>
    <property type="match status" value="1"/>
</dbReference>
<gene>
    <name evidence="2" type="ORF">Pfra01_001753300</name>
</gene>
<dbReference type="SUPFAM" id="SSF51206">
    <property type="entry name" value="cAMP-binding domain-like"/>
    <property type="match status" value="2"/>
</dbReference>
<evidence type="ECO:0000313" key="2">
    <source>
        <dbReference type="EMBL" id="GMF46980.1"/>
    </source>
</evidence>
<feature type="region of interest" description="Disordered" evidence="1">
    <location>
        <begin position="622"/>
        <end position="663"/>
    </location>
</feature>
<evidence type="ECO:0000313" key="3">
    <source>
        <dbReference type="Proteomes" id="UP001165121"/>
    </source>
</evidence>
<feature type="compositionally biased region" description="Basic and acidic residues" evidence="1">
    <location>
        <begin position="558"/>
        <end position="583"/>
    </location>
</feature>
<feature type="compositionally biased region" description="Basic and acidic residues" evidence="1">
    <location>
        <begin position="654"/>
        <end position="663"/>
    </location>
</feature>
<keyword evidence="3" id="KW-1185">Reference proteome</keyword>
<dbReference type="AlphaFoldDB" id="A0A9W6XWY3"/>
<feature type="compositionally biased region" description="Polar residues" evidence="1">
    <location>
        <begin position="632"/>
        <end position="651"/>
    </location>
</feature>
<feature type="region of interest" description="Disordered" evidence="1">
    <location>
        <begin position="156"/>
        <end position="177"/>
    </location>
</feature>
<dbReference type="InterPro" id="IPR018490">
    <property type="entry name" value="cNMP-bd_dom_sf"/>
</dbReference>
<dbReference type="CDD" id="cd00038">
    <property type="entry name" value="CAP_ED"/>
    <property type="match status" value="1"/>
</dbReference>
<feature type="region of interest" description="Disordered" evidence="1">
    <location>
        <begin position="1"/>
        <end position="21"/>
    </location>
</feature>
<proteinExistence type="predicted"/>
<dbReference type="InterPro" id="IPR000595">
    <property type="entry name" value="cNMP-bd_dom"/>
</dbReference>
<reference evidence="2" key="1">
    <citation type="submission" date="2023-04" db="EMBL/GenBank/DDBJ databases">
        <title>Phytophthora fragariaefolia NBRC 109709.</title>
        <authorList>
            <person name="Ichikawa N."/>
            <person name="Sato H."/>
            <person name="Tonouchi N."/>
        </authorList>
    </citation>
    <scope>NUCLEOTIDE SEQUENCE</scope>
    <source>
        <strain evidence="2">NBRC 109709</strain>
    </source>
</reference>
<name>A0A9W6XWY3_9STRA</name>
<organism evidence="2 3">
    <name type="scientific">Phytophthora fragariaefolia</name>
    <dbReference type="NCBI Taxonomy" id="1490495"/>
    <lineage>
        <taxon>Eukaryota</taxon>
        <taxon>Sar</taxon>
        <taxon>Stramenopiles</taxon>
        <taxon>Oomycota</taxon>
        <taxon>Peronosporomycetes</taxon>
        <taxon>Peronosporales</taxon>
        <taxon>Peronosporaceae</taxon>
        <taxon>Phytophthora</taxon>
    </lineage>
</organism>
<dbReference type="Proteomes" id="UP001165121">
    <property type="component" value="Unassembled WGS sequence"/>
</dbReference>
<feature type="region of interest" description="Disordered" evidence="1">
    <location>
        <begin position="545"/>
        <end position="606"/>
    </location>
</feature>
<dbReference type="OrthoDB" id="71860at2759"/>
<accession>A0A9W6XWY3</accession>
<comment type="caution">
    <text evidence="2">The sequence shown here is derived from an EMBL/GenBank/DDBJ whole genome shotgun (WGS) entry which is preliminary data.</text>
</comment>
<protein>
    <submittedName>
        <fullName evidence="2">Unnamed protein product</fullName>
    </submittedName>
</protein>
<dbReference type="InterPro" id="IPR014710">
    <property type="entry name" value="RmlC-like_jellyroll"/>
</dbReference>
<sequence length="690" mass="76379">MSNDDRAATAPTTPSGRYRLRTHDLAPVLLPKTRTRAFSTADGSKVEEFKAVVPVRPRISITGVTRRGRVVLESVAFDPFSNSESFKLLLQNPEASAKRREDPDAVSEFQQWVLQHFPQFIETLDALRMIPAPHNCHLLHSPTRNDEVCNQFSCKQGHSDEAEEGEEKVGYGNRGEDSDEPWRLILRHATVRSAMPGEIIGSQSVTRSTCVYFLLNGHCTLSFRPMLLRDAKAPATPSILPTMSATMMGCSDGPVIQLRELGSGDCFGLDAASFGFNHLLTTAIAGTARQRTFLGLREAAFTYVLCLPYPIVHQLQLLQRRRQDGVDQLPPAFPYSFASEAEMFLHNTFLFQAMTDSSRRFLAAHMRPVVIARQEYLFTPGQPVQVFIVIAGQLTLGAPREEHAGRLEEADLELELLQAHDSVGLSEALHMTASFERYCVVTSASGARAYALSSTVLLMILAQEPISLKLIYEWITNRKSWFELRRATALAQRKKHTTDGSEHVVRLTLAAQRRSKLACSRCGWAGHASTSASCVRVEIPETNSADSSILTSPRRGGRSREGNPGETEQERGSRSDRCTDTRKSIPTHPPILPTSPDSSPRTPAHRKLQVDSMALRALHISKVPVGQRFHPSESSDIGGTSQNDQSPNSRATHNHSDKDDAMRKCSLAQSLQRLEAALVHKGLPGQQQKR</sequence>
<evidence type="ECO:0000256" key="1">
    <source>
        <dbReference type="SAM" id="MobiDB-lite"/>
    </source>
</evidence>
<dbReference type="EMBL" id="BSXT01002061">
    <property type="protein sequence ID" value="GMF46980.1"/>
    <property type="molecule type" value="Genomic_DNA"/>
</dbReference>